<name>A0A0V8CX08_LACLL</name>
<organism evidence="2 3">
    <name type="scientific">Lactococcus lactis subsp. lactis</name>
    <name type="common">Streptococcus lactis</name>
    <dbReference type="NCBI Taxonomy" id="1360"/>
    <lineage>
        <taxon>Bacteria</taxon>
        <taxon>Bacillati</taxon>
        <taxon>Bacillota</taxon>
        <taxon>Bacilli</taxon>
        <taxon>Lactobacillales</taxon>
        <taxon>Streptococcaceae</taxon>
        <taxon>Lactococcus</taxon>
    </lineage>
</organism>
<dbReference type="Proteomes" id="UP000054230">
    <property type="component" value="Unassembled WGS sequence"/>
</dbReference>
<evidence type="ECO:0000256" key="1">
    <source>
        <dbReference type="SAM" id="Phobius"/>
    </source>
</evidence>
<accession>A0A0V8CX08</accession>
<protein>
    <recommendedName>
        <fullName evidence="4">Holin</fullName>
    </recommendedName>
</protein>
<proteinExistence type="predicted"/>
<dbReference type="EMBL" id="LKLP01000117">
    <property type="protein sequence ID" value="KSU05858.1"/>
    <property type="molecule type" value="Genomic_DNA"/>
</dbReference>
<dbReference type="AlphaFoldDB" id="A0A0V8CX08"/>
<comment type="caution">
    <text evidence="2">The sequence shown here is derived from an EMBL/GenBank/DDBJ whole genome shotgun (WGS) entry which is preliminary data.</text>
</comment>
<evidence type="ECO:0008006" key="4">
    <source>
        <dbReference type="Google" id="ProtNLM"/>
    </source>
</evidence>
<keyword evidence="1" id="KW-1133">Transmembrane helix</keyword>
<evidence type="ECO:0000313" key="3">
    <source>
        <dbReference type="Proteomes" id="UP000054230"/>
    </source>
</evidence>
<dbReference type="RefSeq" id="WP_058210415.1">
    <property type="nucleotide sequence ID" value="NZ_LKLP01000117.1"/>
</dbReference>
<keyword evidence="1" id="KW-0812">Transmembrane</keyword>
<feature type="transmembrane region" description="Helical" evidence="1">
    <location>
        <begin position="40"/>
        <end position="61"/>
    </location>
</feature>
<dbReference type="PATRIC" id="fig|1360.106.peg.1436"/>
<gene>
    <name evidence="2" type="ORF">LMG8520_2309</name>
</gene>
<sequence>MFTKKFIKDLTERAIKTLCQSLIAVGLAGATDLMSVDWLNALSVAGLATVVSILTSVVSAIPGDETASLVNNKKEGE</sequence>
<dbReference type="InterPro" id="IPR020109">
    <property type="entry name" value="Holin_r1t"/>
</dbReference>
<reference evidence="3" key="1">
    <citation type="submission" date="2015-10" db="EMBL/GenBank/DDBJ databases">
        <title>Draft Genome Sequences of 11 Lactococcus lactis subspecies cremoris strains.</title>
        <authorList>
            <person name="Wels M."/>
            <person name="Backus L."/>
            <person name="Boekhorst J."/>
            <person name="Dijkstra A."/>
            <person name="Beerthuizen M."/>
            <person name="Kelly W."/>
            <person name="Siezen R."/>
            <person name="Bachmann H."/>
            <person name="Van Hijum S."/>
        </authorList>
    </citation>
    <scope>NUCLEOTIDE SEQUENCE [LARGE SCALE GENOMIC DNA]</scope>
    <source>
        <strain evidence="3">LMG8520</strain>
    </source>
</reference>
<evidence type="ECO:0000313" key="2">
    <source>
        <dbReference type="EMBL" id="KSU05858.1"/>
    </source>
</evidence>
<keyword evidence="1" id="KW-0472">Membrane</keyword>
<dbReference type="Pfam" id="PF16945">
    <property type="entry name" value="Phage_r1t_holin"/>
    <property type="match status" value="1"/>
</dbReference>